<proteinExistence type="evidence at transcript level"/>
<feature type="signal peptide" evidence="2">
    <location>
        <begin position="1"/>
        <end position="20"/>
    </location>
</feature>
<dbReference type="InterPro" id="IPR050468">
    <property type="entry name" value="Cuticle_Struct_Prot"/>
</dbReference>
<protein>
    <submittedName>
        <fullName evidence="3">Cuticular protein</fullName>
    </submittedName>
</protein>
<dbReference type="InterPro" id="IPR000618">
    <property type="entry name" value="Insect_cuticle"/>
</dbReference>
<dbReference type="PANTHER" id="PTHR10380:SF192">
    <property type="entry name" value="GEO02312P1"/>
    <property type="match status" value="1"/>
</dbReference>
<dbReference type="Pfam" id="PF00379">
    <property type="entry name" value="Chitin_bind_4"/>
    <property type="match status" value="1"/>
</dbReference>
<dbReference type="PROSITE" id="PS51155">
    <property type="entry name" value="CHIT_BIND_RR_2"/>
    <property type="match status" value="1"/>
</dbReference>
<reference evidence="3" key="2">
    <citation type="journal article" date="2018" name="Proc. Natl. Acad. Sci. U.S.A.">
        <title>A comprehensive omics analysis and functional survey of cuticular proteins in the brown planthopper.</title>
        <authorList>
            <person name="Pan P.L."/>
            <person name="Ye Y.X."/>
            <person name="Lou Y.H."/>
            <person name="Lu J.B."/>
            <person name="Cheng C."/>
            <person name="Shen Y."/>
            <person name="Moussian B."/>
            <person name="Zhang C.X."/>
        </authorList>
    </citation>
    <scope>NUCLEOTIDE SEQUENCE</scope>
    <source>
        <strain evidence="3">NlugCpr28</strain>
    </source>
</reference>
<evidence type="ECO:0000256" key="2">
    <source>
        <dbReference type="SAM" id="SignalP"/>
    </source>
</evidence>
<dbReference type="GO" id="GO:0008010">
    <property type="term" value="F:structural constituent of chitin-based larval cuticle"/>
    <property type="evidence" value="ECO:0007669"/>
    <property type="project" value="TreeGrafter"/>
</dbReference>
<keyword evidence="2" id="KW-0732">Signal</keyword>
<accession>A0A2S1ZS90</accession>
<sequence>MWLCIVASVLLAVLPLRCQSQSSADESNRIISYVNEVNLDGYKFAYESGDGTLREESGGFENGIWTVRGRVSWTSPEGSLFSYSYIADANGYRQSGAPGIFFRPPAFASSSFYGSPAGAGAGPVFKDVDSYRGLVGGALISSNWKPPKPKQPERSN</sequence>
<evidence type="ECO:0000313" key="3">
    <source>
        <dbReference type="EMBL" id="AWK28324.1"/>
    </source>
</evidence>
<evidence type="ECO:0000256" key="1">
    <source>
        <dbReference type="PROSITE-ProRule" id="PRU00497"/>
    </source>
</evidence>
<feature type="chain" id="PRO_5015688920" evidence="2">
    <location>
        <begin position="21"/>
        <end position="156"/>
    </location>
</feature>
<organism evidence="3">
    <name type="scientific">Nilaparvata lugens</name>
    <name type="common">Brown planthopper</name>
    <dbReference type="NCBI Taxonomy" id="108931"/>
    <lineage>
        <taxon>Eukaryota</taxon>
        <taxon>Metazoa</taxon>
        <taxon>Ecdysozoa</taxon>
        <taxon>Arthropoda</taxon>
        <taxon>Hexapoda</taxon>
        <taxon>Insecta</taxon>
        <taxon>Pterygota</taxon>
        <taxon>Neoptera</taxon>
        <taxon>Paraneoptera</taxon>
        <taxon>Hemiptera</taxon>
        <taxon>Auchenorrhyncha</taxon>
        <taxon>Fulgoroidea</taxon>
        <taxon>Delphacidae</taxon>
        <taxon>Delphacinae</taxon>
        <taxon>Nilaparvata</taxon>
    </lineage>
</organism>
<dbReference type="PANTHER" id="PTHR10380">
    <property type="entry name" value="CUTICLE PROTEIN"/>
    <property type="match status" value="1"/>
</dbReference>
<dbReference type="OrthoDB" id="6603884at2759"/>
<dbReference type="GO" id="GO:0062129">
    <property type="term" value="C:chitin-based extracellular matrix"/>
    <property type="evidence" value="ECO:0007669"/>
    <property type="project" value="TreeGrafter"/>
</dbReference>
<keyword evidence="1" id="KW-0193">Cuticle</keyword>
<dbReference type="AlphaFoldDB" id="A0A2S1ZS90"/>
<reference evidence="3" key="1">
    <citation type="submission" date="2017-09" db="EMBL/GenBank/DDBJ databases">
        <authorList>
            <person name="Ehlers B."/>
            <person name="Leendertz F.H."/>
        </authorList>
    </citation>
    <scope>NUCLEOTIDE SEQUENCE</scope>
    <source>
        <strain evidence="3">NlugCpr28</strain>
    </source>
</reference>
<dbReference type="EMBL" id="MF942801">
    <property type="protein sequence ID" value="AWK28324.1"/>
    <property type="molecule type" value="mRNA"/>
</dbReference>
<name>A0A2S1ZS90_NILLU</name>